<sequence length="420" mass="46697">MSDISESELNSSPLKSVDYLRDSPSSQQQVTKNHHDINSDPQTPEIITIFHKPSGKICNIHTEHQQNTCLFFPESGKIYDVGLPKNLIKKKNKVLSTEKFHLNPASNITSVQEHIWTEQKLELSKLHQHYLKLSKIRLTGLVVLTFMAGYAMAPGVFEINAFLLGSLGTCLTSCSANAINQYFEVPFDSQMNRTKNRVLVRGVISPLHAVTFAGVSAVLGLIALAVGTNPLTVTLGALNLLLYTLVYTPLKRISIANTWLGSIVGALPPIGGWVACTGTLDPGALLVGAILYSWQFPHFNALSWNLRPDYSRAGYRMMSVVDPQLCKRVALRHSVALIGLCTVAPVIGVTTWTFSVDSLPLNVYLTYLGWRFYRDGDSNSSRKLFKFSLFHLPTLMLFLLISKKSYKERTKSKHTETETL</sequence>
<feature type="transmembrane region" description="Helical" evidence="11">
    <location>
        <begin position="159"/>
        <end position="179"/>
    </location>
</feature>
<dbReference type="PANTHER" id="PTHR43448">
    <property type="entry name" value="PROTOHEME IX FARNESYLTRANSFERASE, MITOCHONDRIAL"/>
    <property type="match status" value="1"/>
</dbReference>
<dbReference type="EMBL" id="JARBDR010000214">
    <property type="protein sequence ID" value="KAJ8318922.1"/>
    <property type="molecule type" value="Genomic_DNA"/>
</dbReference>
<evidence type="ECO:0000256" key="11">
    <source>
        <dbReference type="SAM" id="Phobius"/>
    </source>
</evidence>
<dbReference type="PROSITE" id="PS00943">
    <property type="entry name" value="UBIA"/>
    <property type="match status" value="1"/>
</dbReference>
<comment type="subcellular location">
    <subcellularLocation>
        <location evidence="1">Membrane</location>
        <topology evidence="1">Multi-pass membrane protein</topology>
    </subcellularLocation>
</comment>
<evidence type="ECO:0000256" key="6">
    <source>
        <dbReference type="ARBA" id="ARBA00022989"/>
    </source>
</evidence>
<evidence type="ECO:0000256" key="1">
    <source>
        <dbReference type="ARBA" id="ARBA00004141"/>
    </source>
</evidence>
<keyword evidence="8 11" id="KW-0472">Membrane</keyword>
<comment type="similarity">
    <text evidence="2">Belongs to the UbiA prenyltransferase family.</text>
</comment>
<organism evidence="12 13">
    <name type="scientific">Tegillarca granosa</name>
    <name type="common">Malaysian cockle</name>
    <name type="synonym">Anadara granosa</name>
    <dbReference type="NCBI Taxonomy" id="220873"/>
    <lineage>
        <taxon>Eukaryota</taxon>
        <taxon>Metazoa</taxon>
        <taxon>Spiralia</taxon>
        <taxon>Lophotrochozoa</taxon>
        <taxon>Mollusca</taxon>
        <taxon>Bivalvia</taxon>
        <taxon>Autobranchia</taxon>
        <taxon>Pteriomorphia</taxon>
        <taxon>Arcoida</taxon>
        <taxon>Arcoidea</taxon>
        <taxon>Arcidae</taxon>
        <taxon>Tegillarca</taxon>
    </lineage>
</organism>
<gene>
    <name evidence="12" type="ORF">KUTeg_004013</name>
</gene>
<proteinExistence type="inferred from homology"/>
<evidence type="ECO:0000313" key="13">
    <source>
        <dbReference type="Proteomes" id="UP001217089"/>
    </source>
</evidence>
<dbReference type="Proteomes" id="UP001217089">
    <property type="component" value="Unassembled WGS sequence"/>
</dbReference>
<feature type="transmembrane region" description="Helical" evidence="11">
    <location>
        <begin position="384"/>
        <end position="401"/>
    </location>
</feature>
<evidence type="ECO:0000313" key="12">
    <source>
        <dbReference type="EMBL" id="KAJ8318922.1"/>
    </source>
</evidence>
<dbReference type="InterPro" id="IPR006369">
    <property type="entry name" value="Protohaem_IX_farnesylTrfase"/>
</dbReference>
<evidence type="ECO:0000256" key="5">
    <source>
        <dbReference type="ARBA" id="ARBA00022692"/>
    </source>
</evidence>
<protein>
    <recommendedName>
        <fullName evidence="3">Protoheme IX farnesyltransferase, mitochondrial</fullName>
    </recommendedName>
    <alternativeName>
        <fullName evidence="9">Heme O synthase</fullName>
    </alternativeName>
</protein>
<dbReference type="InterPro" id="IPR000537">
    <property type="entry name" value="UbiA_prenyltransferase"/>
</dbReference>
<evidence type="ECO:0000256" key="10">
    <source>
        <dbReference type="SAM" id="MobiDB-lite"/>
    </source>
</evidence>
<name>A0ABQ9FNS2_TEGGR</name>
<evidence type="ECO:0000256" key="9">
    <source>
        <dbReference type="ARBA" id="ARBA00030253"/>
    </source>
</evidence>
<comment type="caution">
    <text evidence="12">The sequence shown here is derived from an EMBL/GenBank/DDBJ whole genome shotgun (WGS) entry which is preliminary data.</text>
</comment>
<keyword evidence="6 11" id="KW-1133">Transmembrane helix</keyword>
<evidence type="ECO:0000256" key="2">
    <source>
        <dbReference type="ARBA" id="ARBA00005985"/>
    </source>
</evidence>
<evidence type="ECO:0000256" key="7">
    <source>
        <dbReference type="ARBA" id="ARBA00023133"/>
    </source>
</evidence>
<dbReference type="Pfam" id="PF01040">
    <property type="entry name" value="UbiA"/>
    <property type="match status" value="1"/>
</dbReference>
<dbReference type="InterPro" id="IPR030470">
    <property type="entry name" value="UbiA_prenylTrfase_CS"/>
</dbReference>
<keyword evidence="7" id="KW-0350">Heme biosynthesis</keyword>
<evidence type="ECO:0000256" key="4">
    <source>
        <dbReference type="ARBA" id="ARBA00022679"/>
    </source>
</evidence>
<feature type="transmembrane region" description="Helical" evidence="11">
    <location>
        <begin position="335"/>
        <end position="355"/>
    </location>
</feature>
<dbReference type="NCBIfam" id="TIGR01473">
    <property type="entry name" value="cyoE_ctaB"/>
    <property type="match status" value="1"/>
</dbReference>
<evidence type="ECO:0000256" key="8">
    <source>
        <dbReference type="ARBA" id="ARBA00023136"/>
    </source>
</evidence>
<keyword evidence="13" id="KW-1185">Reference proteome</keyword>
<keyword evidence="5 11" id="KW-0812">Transmembrane</keyword>
<feature type="region of interest" description="Disordered" evidence="10">
    <location>
        <begin position="1"/>
        <end position="43"/>
    </location>
</feature>
<keyword evidence="4" id="KW-0808">Transferase</keyword>
<feature type="transmembrane region" description="Helical" evidence="11">
    <location>
        <begin position="231"/>
        <end position="250"/>
    </location>
</feature>
<evidence type="ECO:0000256" key="3">
    <source>
        <dbReference type="ARBA" id="ARBA00016335"/>
    </source>
</evidence>
<dbReference type="CDD" id="cd13957">
    <property type="entry name" value="PT_UbiA_Cox10"/>
    <property type="match status" value="1"/>
</dbReference>
<feature type="transmembrane region" description="Helical" evidence="11">
    <location>
        <begin position="136"/>
        <end position="153"/>
    </location>
</feature>
<accession>A0ABQ9FNS2</accession>
<dbReference type="Gene3D" id="1.10.357.140">
    <property type="entry name" value="UbiA prenyltransferase"/>
    <property type="match status" value="1"/>
</dbReference>
<dbReference type="PANTHER" id="PTHR43448:SF2">
    <property type="entry name" value="PROTOHEME IX FARNESYLTRANSFERASE, MITOCHONDRIAL"/>
    <property type="match status" value="1"/>
</dbReference>
<reference evidence="12 13" key="1">
    <citation type="submission" date="2022-12" db="EMBL/GenBank/DDBJ databases">
        <title>Chromosome-level genome of Tegillarca granosa.</title>
        <authorList>
            <person name="Kim J."/>
        </authorList>
    </citation>
    <scope>NUCLEOTIDE SEQUENCE [LARGE SCALE GENOMIC DNA]</scope>
    <source>
        <strain evidence="12">Teg-2019</strain>
        <tissue evidence="12">Adductor muscle</tissue>
    </source>
</reference>
<dbReference type="HAMAP" id="MF_00154">
    <property type="entry name" value="CyoE_CtaB"/>
    <property type="match status" value="1"/>
</dbReference>
<dbReference type="InterPro" id="IPR044878">
    <property type="entry name" value="UbiA_sf"/>
</dbReference>
<feature type="transmembrane region" description="Helical" evidence="11">
    <location>
        <begin position="199"/>
        <end position="225"/>
    </location>
</feature>